<feature type="compositionally biased region" description="Low complexity" evidence="6">
    <location>
        <begin position="477"/>
        <end position="493"/>
    </location>
</feature>
<dbReference type="Gene3D" id="2.120.10.30">
    <property type="entry name" value="TolB, C-terminal domain"/>
    <property type="match status" value="1"/>
</dbReference>
<dbReference type="AlphaFoldDB" id="A0A8J5JT20"/>
<gene>
    <name evidence="8" type="primary">Lrp4-L2</name>
    <name evidence="8" type="ORF">Hamer_G019936</name>
</gene>
<feature type="region of interest" description="Disordered" evidence="6">
    <location>
        <begin position="461"/>
        <end position="493"/>
    </location>
</feature>
<keyword evidence="4" id="KW-0732">Signal</keyword>
<protein>
    <submittedName>
        <fullName evidence="8">Low-density lipoprotein receptor-related protein 4-like 2</fullName>
    </submittedName>
</protein>
<keyword evidence="7" id="KW-0472">Membrane</keyword>
<accession>A0A8J5JT20</accession>
<evidence type="ECO:0000256" key="1">
    <source>
        <dbReference type="ARBA" id="ARBA00004251"/>
    </source>
</evidence>
<name>A0A8J5JT20_HOMAM</name>
<evidence type="ECO:0000313" key="8">
    <source>
        <dbReference type="EMBL" id="KAG7161921.1"/>
    </source>
</evidence>
<feature type="transmembrane region" description="Helical" evidence="7">
    <location>
        <begin position="359"/>
        <end position="386"/>
    </location>
</feature>
<comment type="caution">
    <text evidence="8">The sequence shown here is derived from an EMBL/GenBank/DDBJ whole genome shotgun (WGS) entry which is preliminary data.</text>
</comment>
<dbReference type="FunFam" id="2.120.10.30:FF:000008">
    <property type="entry name" value="Low-density lipoprotein receptor-related protein 4"/>
    <property type="match status" value="1"/>
</dbReference>
<proteinExistence type="predicted"/>
<dbReference type="PANTHER" id="PTHR46513:SF41">
    <property type="entry name" value="LOW-DENSITY LIPOPROTEIN RECEPTOR-RELATED PROTEIN"/>
    <property type="match status" value="1"/>
</dbReference>
<dbReference type="InterPro" id="IPR050778">
    <property type="entry name" value="Cueball_EGF_LRP_Nidogen"/>
</dbReference>
<feature type="region of interest" description="Disordered" evidence="6">
    <location>
        <begin position="329"/>
        <end position="354"/>
    </location>
</feature>
<evidence type="ECO:0000256" key="5">
    <source>
        <dbReference type="PROSITE-ProRule" id="PRU00461"/>
    </source>
</evidence>
<keyword evidence="2" id="KW-1003">Cell membrane</keyword>
<keyword evidence="8" id="KW-0449">Lipoprotein</keyword>
<feature type="repeat" description="LDL-receptor class B" evidence="5">
    <location>
        <begin position="187"/>
        <end position="228"/>
    </location>
</feature>
<dbReference type="InterPro" id="IPR000033">
    <property type="entry name" value="LDLR_classB_rpt"/>
</dbReference>
<evidence type="ECO:0000256" key="7">
    <source>
        <dbReference type="SAM" id="Phobius"/>
    </source>
</evidence>
<dbReference type="InterPro" id="IPR011042">
    <property type="entry name" value="6-blade_b-propeller_TolB-like"/>
</dbReference>
<dbReference type="SUPFAM" id="SSF63825">
    <property type="entry name" value="YWTD domain"/>
    <property type="match status" value="1"/>
</dbReference>
<dbReference type="EMBL" id="JAHLQT010028706">
    <property type="protein sequence ID" value="KAG7161921.1"/>
    <property type="molecule type" value="Genomic_DNA"/>
</dbReference>
<keyword evidence="9" id="KW-1185">Reference proteome</keyword>
<feature type="compositionally biased region" description="Basic and acidic residues" evidence="6">
    <location>
        <begin position="336"/>
        <end position="354"/>
    </location>
</feature>
<evidence type="ECO:0000256" key="3">
    <source>
        <dbReference type="ARBA" id="ARBA00022536"/>
    </source>
</evidence>
<dbReference type="GO" id="GO:0005886">
    <property type="term" value="C:plasma membrane"/>
    <property type="evidence" value="ECO:0007669"/>
    <property type="project" value="UniProtKB-SubCell"/>
</dbReference>
<dbReference type="Proteomes" id="UP000747542">
    <property type="component" value="Unassembled WGS sequence"/>
</dbReference>
<feature type="repeat" description="LDL-receptor class B" evidence="5">
    <location>
        <begin position="143"/>
        <end position="186"/>
    </location>
</feature>
<keyword evidence="7" id="KW-0812">Transmembrane</keyword>
<keyword evidence="7" id="KW-1133">Transmembrane helix</keyword>
<evidence type="ECO:0000256" key="6">
    <source>
        <dbReference type="SAM" id="MobiDB-lite"/>
    </source>
</evidence>
<evidence type="ECO:0000256" key="4">
    <source>
        <dbReference type="ARBA" id="ARBA00022729"/>
    </source>
</evidence>
<feature type="repeat" description="LDL-receptor class B" evidence="5">
    <location>
        <begin position="100"/>
        <end position="142"/>
    </location>
</feature>
<organism evidence="8 9">
    <name type="scientific">Homarus americanus</name>
    <name type="common">American lobster</name>
    <dbReference type="NCBI Taxonomy" id="6706"/>
    <lineage>
        <taxon>Eukaryota</taxon>
        <taxon>Metazoa</taxon>
        <taxon>Ecdysozoa</taxon>
        <taxon>Arthropoda</taxon>
        <taxon>Crustacea</taxon>
        <taxon>Multicrustacea</taxon>
        <taxon>Malacostraca</taxon>
        <taxon>Eumalacostraca</taxon>
        <taxon>Eucarida</taxon>
        <taxon>Decapoda</taxon>
        <taxon>Pleocyemata</taxon>
        <taxon>Astacidea</taxon>
        <taxon>Nephropoidea</taxon>
        <taxon>Nephropidae</taxon>
        <taxon>Homarus</taxon>
    </lineage>
</organism>
<dbReference type="PROSITE" id="PS51120">
    <property type="entry name" value="LDLRB"/>
    <property type="match status" value="3"/>
</dbReference>
<evidence type="ECO:0000256" key="2">
    <source>
        <dbReference type="ARBA" id="ARBA00022475"/>
    </source>
</evidence>
<dbReference type="Pfam" id="PF00058">
    <property type="entry name" value="Ldl_recept_b"/>
    <property type="match status" value="2"/>
</dbReference>
<dbReference type="PANTHER" id="PTHR46513">
    <property type="entry name" value="VITELLOGENIN RECEPTOR-LIKE PROTEIN-RELATED-RELATED"/>
    <property type="match status" value="1"/>
</dbReference>
<dbReference type="SMART" id="SM00135">
    <property type="entry name" value="LY"/>
    <property type="match status" value="5"/>
</dbReference>
<keyword evidence="3" id="KW-0245">EGF-like domain</keyword>
<comment type="subcellular location">
    <subcellularLocation>
        <location evidence="1">Cell membrane</location>
        <topology evidence="1">Single-pass type I membrane protein</topology>
    </subcellularLocation>
</comment>
<sequence>MKDNRQCNEEPNNYLIFAAKGMLGRISLDTKPLWDVPLGVSATSRPIDVDFHRKKDLLFYTDADQDLIRVVSLKNLSMPWALTTSNYVTPDGLAVDWLADNIYWTDAGRKAVEVARLDGTCQKVIIKTLLMEPRAIAVFPSEGLLFWTDWGNMSKIERSYLDGTERKVLLDVDIGWPNGLTIDYKMRRIFWNDAKGDTIGSSDLDGENRVMLVQQVPHPFGLTLLGNHIYWTDWQTLTIERADKTTGNNRKVIRSGIAGIMEIKAVTRASQRGWNQCADRNGGCSHLCLYHPTGRRCACPDTHDSRICSERKYWSHLASVQCSKLMKPMPLALPPEPRRRPDSEMERNGSRGADEAPGLIPLLAVLALVLLVSVLAMMAVVGWWNASNSDVNTDRKPFTWRRLHHDANHQDSSRAATEEEGEAKLGRMFEEKGEVAALISEQQRGAGPQPRPHRQIPLSNYAHTAHTPSPGLVPDLHQTSHTAAHHAQTCPPM</sequence>
<keyword evidence="8" id="KW-0675">Receptor</keyword>
<evidence type="ECO:0000313" key="9">
    <source>
        <dbReference type="Proteomes" id="UP000747542"/>
    </source>
</evidence>
<reference evidence="8" key="1">
    <citation type="journal article" date="2021" name="Sci. Adv.">
        <title>The American lobster genome reveals insights on longevity, neural, and immune adaptations.</title>
        <authorList>
            <person name="Polinski J.M."/>
            <person name="Zimin A.V."/>
            <person name="Clark K.F."/>
            <person name="Kohn A.B."/>
            <person name="Sadowski N."/>
            <person name="Timp W."/>
            <person name="Ptitsyn A."/>
            <person name="Khanna P."/>
            <person name="Romanova D.Y."/>
            <person name="Williams P."/>
            <person name="Greenwood S.J."/>
            <person name="Moroz L.L."/>
            <person name="Walt D.R."/>
            <person name="Bodnar A.G."/>
        </authorList>
    </citation>
    <scope>NUCLEOTIDE SEQUENCE</scope>
    <source>
        <strain evidence="8">GMGI-L3</strain>
    </source>
</reference>